<dbReference type="EMBL" id="FNYW01000004">
    <property type="protein sequence ID" value="SEI58831.1"/>
    <property type="molecule type" value="Genomic_DNA"/>
</dbReference>
<organism evidence="1 2">
    <name type="scientific">Alkalibacterium gilvum</name>
    <dbReference type="NCBI Taxonomy" id="1130080"/>
    <lineage>
        <taxon>Bacteria</taxon>
        <taxon>Bacillati</taxon>
        <taxon>Bacillota</taxon>
        <taxon>Bacilli</taxon>
        <taxon>Lactobacillales</taxon>
        <taxon>Carnobacteriaceae</taxon>
        <taxon>Alkalibacterium</taxon>
    </lineage>
</organism>
<evidence type="ECO:0000313" key="2">
    <source>
        <dbReference type="Proteomes" id="UP000198564"/>
    </source>
</evidence>
<dbReference type="OrthoDB" id="9872495at2"/>
<dbReference type="STRING" id="1130080.SAMN04488113_10473"/>
<sequence>MVYVDLDELPIRPIYYLNQWYRYKENVQYLTDNSKRNAIRLLKALNELDEKEKEFLSMKFDREKRLTDVEASEQLGLELKEYKKYKQYLIKKVGKKIQTYIKENENGR</sequence>
<evidence type="ECO:0000313" key="1">
    <source>
        <dbReference type="EMBL" id="SEI58831.1"/>
    </source>
</evidence>
<gene>
    <name evidence="1" type="ORF">SAMN04488113_10473</name>
</gene>
<dbReference type="RefSeq" id="WP_091632956.1">
    <property type="nucleotide sequence ID" value="NZ_FNYW01000004.1"/>
</dbReference>
<reference evidence="2" key="1">
    <citation type="submission" date="2016-10" db="EMBL/GenBank/DDBJ databases">
        <authorList>
            <person name="Varghese N."/>
            <person name="Submissions S."/>
        </authorList>
    </citation>
    <scope>NUCLEOTIDE SEQUENCE [LARGE SCALE GENOMIC DNA]</scope>
    <source>
        <strain evidence="2">DSM 25751</strain>
    </source>
</reference>
<proteinExistence type="predicted"/>
<keyword evidence="2" id="KW-1185">Reference proteome</keyword>
<dbReference type="AlphaFoldDB" id="A0A1H6RSV5"/>
<dbReference type="Proteomes" id="UP000198564">
    <property type="component" value="Unassembled WGS sequence"/>
</dbReference>
<evidence type="ECO:0008006" key="3">
    <source>
        <dbReference type="Google" id="ProtNLM"/>
    </source>
</evidence>
<name>A0A1H6RSV5_9LACT</name>
<protein>
    <recommendedName>
        <fullName evidence="3">Sigma-70, region 4</fullName>
    </recommendedName>
</protein>
<accession>A0A1H6RSV5</accession>